<dbReference type="GO" id="GO:0004185">
    <property type="term" value="F:serine-type carboxypeptidase activity"/>
    <property type="evidence" value="ECO:0007669"/>
    <property type="project" value="InterPro"/>
</dbReference>
<keyword evidence="2" id="KW-0645">Protease</keyword>
<dbReference type="InterPro" id="IPR001563">
    <property type="entry name" value="Peptidase_S10"/>
</dbReference>
<dbReference type="Gene3D" id="3.40.50.1820">
    <property type="entry name" value="alpha/beta hydrolase"/>
    <property type="match status" value="1"/>
</dbReference>
<gene>
    <name evidence="5" type="ORF">EMPS_02932</name>
</gene>
<evidence type="ECO:0000256" key="1">
    <source>
        <dbReference type="ARBA" id="ARBA00009431"/>
    </source>
</evidence>
<feature type="chain" id="PRO_5040244897" description="Carboxypeptidase" evidence="4">
    <location>
        <begin position="25"/>
        <end position="482"/>
    </location>
</feature>
<feature type="signal peptide" evidence="4">
    <location>
        <begin position="1"/>
        <end position="24"/>
    </location>
</feature>
<accession>A0A9P3LU18</accession>
<evidence type="ECO:0008006" key="7">
    <source>
        <dbReference type="Google" id="ProtNLM"/>
    </source>
</evidence>
<dbReference type="PANTHER" id="PTHR11802">
    <property type="entry name" value="SERINE PROTEASE FAMILY S10 SERINE CARBOXYPEPTIDASE"/>
    <property type="match status" value="1"/>
</dbReference>
<keyword evidence="2" id="KW-0121">Carboxypeptidase</keyword>
<keyword evidence="3" id="KW-0325">Glycoprotein</keyword>
<comment type="similarity">
    <text evidence="1">Belongs to the peptidase S10 family.</text>
</comment>
<dbReference type="SUPFAM" id="SSF53474">
    <property type="entry name" value="alpha/beta-Hydrolases"/>
    <property type="match status" value="1"/>
</dbReference>
<proteinExistence type="inferred from homology"/>
<dbReference type="OrthoDB" id="443318at2759"/>
<reference evidence="5" key="1">
    <citation type="submission" date="2021-11" db="EMBL/GenBank/DDBJ databases">
        <authorList>
            <person name="Herlambang A."/>
            <person name="Guo Y."/>
            <person name="Takashima Y."/>
            <person name="Nishizawa T."/>
        </authorList>
    </citation>
    <scope>NUCLEOTIDE SEQUENCE</scope>
    <source>
        <strain evidence="5">E1425</strain>
    </source>
</reference>
<name>A0A9P3LU18_9FUNG</name>
<evidence type="ECO:0000313" key="6">
    <source>
        <dbReference type="Proteomes" id="UP000827284"/>
    </source>
</evidence>
<dbReference type="AlphaFoldDB" id="A0A9P3LU18"/>
<evidence type="ECO:0000313" key="5">
    <source>
        <dbReference type="EMBL" id="GJJ70583.1"/>
    </source>
</evidence>
<dbReference type="PANTHER" id="PTHR11802:SF479">
    <property type="entry name" value="CARBOXYPEPTIDASE"/>
    <property type="match status" value="1"/>
</dbReference>
<dbReference type="Proteomes" id="UP000827284">
    <property type="component" value="Unassembled WGS sequence"/>
</dbReference>
<dbReference type="InterPro" id="IPR029058">
    <property type="entry name" value="AB_hydrolase_fold"/>
</dbReference>
<dbReference type="EMBL" id="BQFW01000004">
    <property type="protein sequence ID" value="GJJ70583.1"/>
    <property type="molecule type" value="Genomic_DNA"/>
</dbReference>
<protein>
    <recommendedName>
        <fullName evidence="7">Carboxypeptidase</fullName>
    </recommendedName>
</protein>
<evidence type="ECO:0000256" key="3">
    <source>
        <dbReference type="ARBA" id="ARBA00023180"/>
    </source>
</evidence>
<dbReference type="Pfam" id="PF00450">
    <property type="entry name" value="Peptidase_S10"/>
    <property type="match status" value="1"/>
</dbReference>
<dbReference type="PRINTS" id="PR00724">
    <property type="entry name" value="CRBOXYPTASEC"/>
</dbReference>
<evidence type="ECO:0000256" key="2">
    <source>
        <dbReference type="ARBA" id="ARBA00022645"/>
    </source>
</evidence>
<keyword evidence="6" id="KW-1185">Reference proteome</keyword>
<organism evidence="5 6">
    <name type="scientific">Entomortierella parvispora</name>
    <dbReference type="NCBI Taxonomy" id="205924"/>
    <lineage>
        <taxon>Eukaryota</taxon>
        <taxon>Fungi</taxon>
        <taxon>Fungi incertae sedis</taxon>
        <taxon>Mucoromycota</taxon>
        <taxon>Mortierellomycotina</taxon>
        <taxon>Mortierellomycetes</taxon>
        <taxon>Mortierellales</taxon>
        <taxon>Mortierellaceae</taxon>
        <taxon>Entomortierella</taxon>
    </lineage>
</organism>
<keyword evidence="2" id="KW-0378">Hydrolase</keyword>
<keyword evidence="4" id="KW-0732">Signal</keyword>
<comment type="caution">
    <text evidence="5">The sequence shown here is derived from an EMBL/GenBank/DDBJ whole genome shotgun (WGS) entry which is preliminary data.</text>
</comment>
<reference evidence="5" key="2">
    <citation type="journal article" date="2022" name="Microbiol. Resour. Announc.">
        <title>Whole-Genome Sequence of Entomortierella parvispora E1425, a Mucoromycotan Fungus Associated with Burkholderiaceae-Related Endosymbiotic Bacteria.</title>
        <authorList>
            <person name="Herlambang A."/>
            <person name="Guo Y."/>
            <person name="Takashima Y."/>
            <person name="Narisawa K."/>
            <person name="Ohta H."/>
            <person name="Nishizawa T."/>
        </authorList>
    </citation>
    <scope>NUCLEOTIDE SEQUENCE</scope>
    <source>
        <strain evidence="5">E1425</strain>
    </source>
</reference>
<dbReference type="GO" id="GO:0006508">
    <property type="term" value="P:proteolysis"/>
    <property type="evidence" value="ECO:0007669"/>
    <property type="project" value="InterPro"/>
</dbReference>
<sequence>MSILRLTVALAAAALVTPLSTVAAKGHVAPSDKYRIDTSKLPHIDHALKALPQWSGQMPVGTNNTLFFWYTQAANVKSDNLIFWHNGGPGCSSLEGLFEENGPYHTSDNGRSWYMNPHSWHNLGHVVYIDQPFGTGFSLNQTTVPTEDFIGDTMVQFYKNFFKAFPGMQSKNMYITGESYSGRYVPYMAKHVLSHNKAVKHSKDKINLKAIAIGDAYIDTSVRNDFIDLFPYLQEHPWMAGNNKTWFAEAEKLVAKAAKLPGCGGATSEKDITKECIDLENKFYNDMSNPVNFPLSINCTSQNQPLFYDPYNIAITDCHEAKGDDNLVQLPWEYYLNLPGIQDTIHVGAHTKYVDCGGNGKGIYRNDPSTVPKYFIGDLIDQGLKVTLYTGLLDSVVPHTLTEAALRVMKWKGHRGFQHTKMTPATMTPIKVPGNKEKNIGTYHSERGMNYVVFNNAGHMVPRDEPVGAYWMMEKIVLFRND</sequence>
<evidence type="ECO:0000256" key="4">
    <source>
        <dbReference type="SAM" id="SignalP"/>
    </source>
</evidence>